<accession>A0AAD6UGQ6</accession>
<dbReference type="AlphaFoldDB" id="A0AAD6UGQ6"/>
<proteinExistence type="predicted"/>
<comment type="caution">
    <text evidence="2">The sequence shown here is derived from an EMBL/GenBank/DDBJ whole genome shotgun (WGS) entry which is preliminary data.</text>
</comment>
<gene>
    <name evidence="2" type="ORF">B0H15DRAFT_810755</name>
</gene>
<evidence type="ECO:0000256" key="1">
    <source>
        <dbReference type="SAM" id="MobiDB-lite"/>
    </source>
</evidence>
<feature type="region of interest" description="Disordered" evidence="1">
    <location>
        <begin position="34"/>
        <end position="55"/>
    </location>
</feature>
<name>A0AAD6UGQ6_9AGAR</name>
<dbReference type="Proteomes" id="UP001222325">
    <property type="component" value="Unassembled WGS sequence"/>
</dbReference>
<evidence type="ECO:0000313" key="2">
    <source>
        <dbReference type="EMBL" id="KAJ7103048.1"/>
    </source>
</evidence>
<reference evidence="2" key="1">
    <citation type="submission" date="2023-03" db="EMBL/GenBank/DDBJ databases">
        <title>Massive genome expansion in bonnet fungi (Mycena s.s.) driven by repeated elements and novel gene families across ecological guilds.</title>
        <authorList>
            <consortium name="Lawrence Berkeley National Laboratory"/>
            <person name="Harder C.B."/>
            <person name="Miyauchi S."/>
            <person name="Viragh M."/>
            <person name="Kuo A."/>
            <person name="Thoen E."/>
            <person name="Andreopoulos B."/>
            <person name="Lu D."/>
            <person name="Skrede I."/>
            <person name="Drula E."/>
            <person name="Henrissat B."/>
            <person name="Morin E."/>
            <person name="Kohler A."/>
            <person name="Barry K."/>
            <person name="LaButti K."/>
            <person name="Morin E."/>
            <person name="Salamov A."/>
            <person name="Lipzen A."/>
            <person name="Mereny Z."/>
            <person name="Hegedus B."/>
            <person name="Baldrian P."/>
            <person name="Stursova M."/>
            <person name="Weitz H."/>
            <person name="Taylor A."/>
            <person name="Grigoriev I.V."/>
            <person name="Nagy L.G."/>
            <person name="Martin F."/>
            <person name="Kauserud H."/>
        </authorList>
    </citation>
    <scope>NUCLEOTIDE SEQUENCE</scope>
    <source>
        <strain evidence="2">CBHHK173m</strain>
    </source>
</reference>
<dbReference type="EMBL" id="JARJCN010000002">
    <property type="protein sequence ID" value="KAJ7103048.1"/>
    <property type="molecule type" value="Genomic_DNA"/>
</dbReference>
<feature type="region of interest" description="Disordered" evidence="1">
    <location>
        <begin position="159"/>
        <end position="185"/>
    </location>
</feature>
<organism evidence="2 3">
    <name type="scientific">Mycena belliarum</name>
    <dbReference type="NCBI Taxonomy" id="1033014"/>
    <lineage>
        <taxon>Eukaryota</taxon>
        <taxon>Fungi</taxon>
        <taxon>Dikarya</taxon>
        <taxon>Basidiomycota</taxon>
        <taxon>Agaricomycotina</taxon>
        <taxon>Agaricomycetes</taxon>
        <taxon>Agaricomycetidae</taxon>
        <taxon>Agaricales</taxon>
        <taxon>Marasmiineae</taxon>
        <taxon>Mycenaceae</taxon>
        <taxon>Mycena</taxon>
    </lineage>
</organism>
<sequence length="204" mass="23201">MLGLGRGGRGVHGSEEEGAVCFLRSRRMLCARSRPARQAGTCSSRADSRPGAARSRRCRARGSHFLLTGVSHEVGEGGLRRRHTGEQAREAAPGVDRSWQRRRVCRHKSLAVVRDRDRRRGLDAELEYSYIPGPVWSTRRRRLFNVPLCLLQRRRQLSLRQRKESNRSKGSGPVPPVEAASKLPRVKRILRSVQRKLRLQRSAR</sequence>
<evidence type="ECO:0000313" key="3">
    <source>
        <dbReference type="Proteomes" id="UP001222325"/>
    </source>
</evidence>
<protein>
    <submittedName>
        <fullName evidence="2">Uncharacterized protein</fullName>
    </submittedName>
</protein>
<keyword evidence="3" id="KW-1185">Reference proteome</keyword>